<organism evidence="1 2">
    <name type="scientific">Roseofilum reptotaenium AO1-A</name>
    <dbReference type="NCBI Taxonomy" id="1925591"/>
    <lineage>
        <taxon>Bacteria</taxon>
        <taxon>Bacillati</taxon>
        <taxon>Cyanobacteriota</taxon>
        <taxon>Cyanophyceae</taxon>
        <taxon>Desertifilales</taxon>
        <taxon>Desertifilaceae</taxon>
        <taxon>Roseofilum</taxon>
    </lineage>
</organism>
<dbReference type="EMBL" id="MLAW01000003">
    <property type="protein sequence ID" value="OJJ26980.1"/>
    <property type="molecule type" value="Genomic_DNA"/>
</dbReference>
<protein>
    <submittedName>
        <fullName evidence="1">Group 1 glycosyl transferase</fullName>
    </submittedName>
</protein>
<dbReference type="STRING" id="1925591.BI308_02670"/>
<proteinExistence type="predicted"/>
<gene>
    <name evidence="1" type="ORF">BI308_02670</name>
</gene>
<dbReference type="SUPFAM" id="SSF53756">
    <property type="entry name" value="UDP-Glycosyltransferase/glycogen phosphorylase"/>
    <property type="match status" value="1"/>
</dbReference>
<comment type="caution">
    <text evidence="1">The sequence shown here is derived from an EMBL/GenBank/DDBJ whole genome shotgun (WGS) entry which is preliminary data.</text>
</comment>
<dbReference type="Proteomes" id="UP000183940">
    <property type="component" value="Unassembled WGS sequence"/>
</dbReference>
<name>A0A1L9QWC4_9CYAN</name>
<sequence>MNIYQKILGKVKSQIKLINQGLKSKLWPDKSIVYYTGDTNYEWSPESLKTGLGGADARIVYLSREWIKLGYSVTVYNNCGSQQGLYDGVQYYHHTQFNPCDSFDTLIMWQFAWRIKFPIKAKRVWLDLGSVLLPEEVTYEKLKGYDKVFCKNLFHRSLLPEIPDRQIAIVPNGFDSSFLKFCGQLKDPYKIIYASNYIRGLERMLEFGWPLIHQEIPEAKLHIYYGWPRQIKEDWKQKMETLMQQPGVIEHGKVGREQLMAEKATSNINYYGCTFEELDCNTVRESALVGAVPVTTDYAGLKDKEYCVKVPGNPYTKETQEAVAWKIIELMRNPSELQEIRERFSDLVKNETWEQVAQFWLNEQ</sequence>
<dbReference type="Gene3D" id="3.40.50.2000">
    <property type="entry name" value="Glycogen Phosphorylase B"/>
    <property type="match status" value="1"/>
</dbReference>
<dbReference type="GO" id="GO:0016740">
    <property type="term" value="F:transferase activity"/>
    <property type="evidence" value="ECO:0007669"/>
    <property type="project" value="UniProtKB-KW"/>
</dbReference>
<evidence type="ECO:0000313" key="1">
    <source>
        <dbReference type="EMBL" id="OJJ26980.1"/>
    </source>
</evidence>
<keyword evidence="1" id="KW-0808">Transferase</keyword>
<accession>A0A1L9QWC4</accession>
<dbReference type="AlphaFoldDB" id="A0A1L9QWC4"/>
<reference evidence="1" key="1">
    <citation type="submission" date="2016-10" db="EMBL/GenBank/DDBJ databases">
        <title>CRISPR-Cas defence system in Roseofilum reptotaenium: evidence of a bacteriophage-cyanobacterium arms race in the coral black band disease.</title>
        <authorList>
            <person name="Buerger P."/>
            <person name="Wood-Charlson E.M."/>
            <person name="Weynberg K.D."/>
            <person name="Willis B."/>
            <person name="Van Oppen M.J."/>
        </authorList>
    </citation>
    <scope>NUCLEOTIDE SEQUENCE [LARGE SCALE GENOMIC DNA]</scope>
    <source>
        <strain evidence="1">AO1-A</strain>
    </source>
</reference>
<evidence type="ECO:0000313" key="2">
    <source>
        <dbReference type="Proteomes" id="UP000183940"/>
    </source>
</evidence>
<keyword evidence="2" id="KW-1185">Reference proteome</keyword>